<feature type="transmembrane region" description="Helical" evidence="5">
    <location>
        <begin position="12"/>
        <end position="32"/>
    </location>
</feature>
<dbReference type="InterPro" id="IPR008217">
    <property type="entry name" value="Ccc1_fam"/>
</dbReference>
<evidence type="ECO:0000313" key="7">
    <source>
        <dbReference type="Proteomes" id="UP000177235"/>
    </source>
</evidence>
<dbReference type="GO" id="GO:0012505">
    <property type="term" value="C:endomembrane system"/>
    <property type="evidence" value="ECO:0007669"/>
    <property type="project" value="UniProtKB-SubCell"/>
</dbReference>
<name>A0A1F5QBX4_9BACT</name>
<evidence type="ECO:0000256" key="4">
    <source>
        <dbReference type="ARBA" id="ARBA00023136"/>
    </source>
</evidence>
<reference evidence="6 7" key="1">
    <citation type="journal article" date="2016" name="Nat. Commun.">
        <title>Thousands of microbial genomes shed light on interconnected biogeochemical processes in an aquifer system.</title>
        <authorList>
            <person name="Anantharaman K."/>
            <person name="Brown C.T."/>
            <person name="Hug L.A."/>
            <person name="Sharon I."/>
            <person name="Castelle C.J."/>
            <person name="Probst A.J."/>
            <person name="Thomas B.C."/>
            <person name="Singh A."/>
            <person name="Wilkins M.J."/>
            <person name="Karaoz U."/>
            <person name="Brodie E.L."/>
            <person name="Williams K.H."/>
            <person name="Hubbard S.S."/>
            <person name="Banfield J.F."/>
        </authorList>
    </citation>
    <scope>NUCLEOTIDE SEQUENCE [LARGE SCALE GENOMIC DNA]</scope>
</reference>
<evidence type="ECO:0008006" key="8">
    <source>
        <dbReference type="Google" id="ProtNLM"/>
    </source>
</evidence>
<feature type="transmembrane region" description="Helical" evidence="5">
    <location>
        <begin position="79"/>
        <end position="102"/>
    </location>
</feature>
<dbReference type="EMBL" id="MFFF01000017">
    <property type="protein sequence ID" value="OGE99713.1"/>
    <property type="molecule type" value="Genomic_DNA"/>
</dbReference>
<keyword evidence="4 5" id="KW-0472">Membrane</keyword>
<feature type="transmembrane region" description="Helical" evidence="5">
    <location>
        <begin position="108"/>
        <end position="128"/>
    </location>
</feature>
<keyword evidence="3 5" id="KW-1133">Transmembrane helix</keyword>
<proteinExistence type="predicted"/>
<protein>
    <recommendedName>
        <fullName evidence="8">VIT family protein</fullName>
    </recommendedName>
</protein>
<evidence type="ECO:0000256" key="1">
    <source>
        <dbReference type="ARBA" id="ARBA00004127"/>
    </source>
</evidence>
<comment type="subcellular location">
    <subcellularLocation>
        <location evidence="1">Endomembrane system</location>
        <topology evidence="1">Multi-pass membrane protein</topology>
    </subcellularLocation>
</comment>
<accession>A0A1F5QBX4</accession>
<evidence type="ECO:0000256" key="2">
    <source>
        <dbReference type="ARBA" id="ARBA00022692"/>
    </source>
</evidence>
<dbReference type="AlphaFoldDB" id="A0A1F5QBX4"/>
<dbReference type="PANTHER" id="PTHR31851">
    <property type="entry name" value="FE(2+)/MN(2+) TRANSPORTER PCL1"/>
    <property type="match status" value="1"/>
</dbReference>
<dbReference type="Pfam" id="PF01988">
    <property type="entry name" value="VIT1"/>
    <property type="match status" value="2"/>
</dbReference>
<dbReference type="GO" id="GO:0005384">
    <property type="term" value="F:manganese ion transmembrane transporter activity"/>
    <property type="evidence" value="ECO:0007669"/>
    <property type="project" value="InterPro"/>
</dbReference>
<evidence type="ECO:0000256" key="3">
    <source>
        <dbReference type="ARBA" id="ARBA00022989"/>
    </source>
</evidence>
<dbReference type="Proteomes" id="UP000177235">
    <property type="component" value="Unassembled WGS sequence"/>
</dbReference>
<evidence type="ECO:0000313" key="6">
    <source>
        <dbReference type="EMBL" id="OGE99713.1"/>
    </source>
</evidence>
<evidence type="ECO:0000256" key="5">
    <source>
        <dbReference type="SAM" id="Phobius"/>
    </source>
</evidence>
<organism evidence="6 7">
    <name type="scientific">Candidatus Doudnabacteria bacterium RIFCSPLOWO2_02_FULL_48_13</name>
    <dbReference type="NCBI Taxonomy" id="1817845"/>
    <lineage>
        <taxon>Bacteria</taxon>
        <taxon>Candidatus Doudnaibacteriota</taxon>
    </lineage>
</organism>
<keyword evidence="2 5" id="KW-0812">Transmembrane</keyword>
<comment type="caution">
    <text evidence="6">The sequence shown here is derived from an EMBL/GenBank/DDBJ whole genome shotgun (WGS) entry which is preliminary data.</text>
</comment>
<gene>
    <name evidence="6" type="ORF">A3J05_01760</name>
</gene>
<feature type="transmembrane region" description="Helical" evidence="5">
    <location>
        <begin position="38"/>
        <end position="59"/>
    </location>
</feature>
<dbReference type="GO" id="GO:0030026">
    <property type="term" value="P:intracellular manganese ion homeostasis"/>
    <property type="evidence" value="ECO:0007669"/>
    <property type="project" value="InterPro"/>
</dbReference>
<feature type="transmembrane region" description="Helical" evidence="5">
    <location>
        <begin position="140"/>
        <end position="160"/>
    </location>
</feature>
<sequence>MSKHIYLRNFIFGVEDSLVSTVGLLSGVAIAGVPAKTILLTGTVLIFVEAFSMAVGSFLSEHSVDAYLKQGEAEFRLPIIGGLVMFFSYFVSGFIPLGPYLLTEPAIALKWSIGLSLISLFILGIIGAKLSSTKLWNGGFRMAMVGGIAIALGVIVGKIIGH</sequence>